<evidence type="ECO:0000256" key="3">
    <source>
        <dbReference type="PROSITE-ProRule" id="PRU00473"/>
    </source>
</evidence>
<sequence>MKNLCSFILLTVWALYSPVTLGWSDMDKDGVPDLKDACPNTVVGSVVDAVGCNKNPAVSVCLQTVDGSFYPEQCQKATRLAVYFAFSSSEVSFSQWQSLADIKRFLSENNGKICLEGHTDAIGEVGFNQQLSVDRALSVEKILVEDYGFSPTRFSIVGHGSEQPIADNQVEAGRALNRRVEFLLETN</sequence>
<feature type="signal peptide" evidence="4">
    <location>
        <begin position="1"/>
        <end position="22"/>
    </location>
</feature>
<dbReference type="GO" id="GO:0009279">
    <property type="term" value="C:cell outer membrane"/>
    <property type="evidence" value="ECO:0007669"/>
    <property type="project" value="UniProtKB-SubCell"/>
</dbReference>
<feature type="domain" description="OmpA-like" evidence="5">
    <location>
        <begin position="71"/>
        <end position="187"/>
    </location>
</feature>
<dbReference type="PANTHER" id="PTHR30329">
    <property type="entry name" value="STATOR ELEMENT OF FLAGELLAR MOTOR COMPLEX"/>
    <property type="match status" value="1"/>
</dbReference>
<dbReference type="AlphaFoldDB" id="A0A1E5IR21"/>
<dbReference type="PRINTS" id="PR01021">
    <property type="entry name" value="OMPADOMAIN"/>
</dbReference>
<dbReference type="Gene3D" id="3.30.1330.60">
    <property type="entry name" value="OmpA-like domain"/>
    <property type="match status" value="1"/>
</dbReference>
<dbReference type="GO" id="GO:0005509">
    <property type="term" value="F:calcium ion binding"/>
    <property type="evidence" value="ECO:0007669"/>
    <property type="project" value="InterPro"/>
</dbReference>
<dbReference type="STRING" id="23.BEL05_11480"/>
<name>A0A1E5IR21_SHECO</name>
<reference evidence="6 7" key="1">
    <citation type="submission" date="2016-07" db="EMBL/GenBank/DDBJ databases">
        <title>Whole-genome of two Shewanella species isolated from a digestive organ of sea cucumber Apostichopus japonicus Selenka 1867.</title>
        <authorList>
            <person name="Hong H.-H."/>
            <person name="Choi H."/>
            <person name="Cheon S."/>
            <person name="Oh J.-S."/>
            <person name="Lee H.-G."/>
            <person name="Park C."/>
        </authorList>
    </citation>
    <scope>NUCLEOTIDE SEQUENCE [LARGE SCALE GENOMIC DNA]</scope>
    <source>
        <strain evidence="6 7">CSB03KR</strain>
    </source>
</reference>
<dbReference type="InterPro" id="IPR006665">
    <property type="entry name" value="OmpA-like"/>
</dbReference>
<dbReference type="Proteomes" id="UP000095230">
    <property type="component" value="Unassembled WGS sequence"/>
</dbReference>
<dbReference type="OrthoDB" id="9805832at2"/>
<comment type="caution">
    <text evidence="6">The sequence shown here is derived from an EMBL/GenBank/DDBJ whole genome shotgun (WGS) entry which is preliminary data.</text>
</comment>
<evidence type="ECO:0000256" key="1">
    <source>
        <dbReference type="ARBA" id="ARBA00004442"/>
    </source>
</evidence>
<dbReference type="InterPro" id="IPR028974">
    <property type="entry name" value="TSP_type-3_rpt"/>
</dbReference>
<feature type="chain" id="PRO_5009179131" description="OmpA-like domain-containing protein" evidence="4">
    <location>
        <begin position="23"/>
        <end position="187"/>
    </location>
</feature>
<organism evidence="6 7">
    <name type="scientific">Shewanella colwelliana</name>
    <name type="common">Alteromonas colwelliana</name>
    <dbReference type="NCBI Taxonomy" id="23"/>
    <lineage>
        <taxon>Bacteria</taxon>
        <taxon>Pseudomonadati</taxon>
        <taxon>Pseudomonadota</taxon>
        <taxon>Gammaproteobacteria</taxon>
        <taxon>Alteromonadales</taxon>
        <taxon>Shewanellaceae</taxon>
        <taxon>Shewanella</taxon>
    </lineage>
</organism>
<comment type="subcellular location">
    <subcellularLocation>
        <location evidence="1">Cell outer membrane</location>
    </subcellularLocation>
</comment>
<evidence type="ECO:0000259" key="5">
    <source>
        <dbReference type="PROSITE" id="PS51123"/>
    </source>
</evidence>
<evidence type="ECO:0000313" key="6">
    <source>
        <dbReference type="EMBL" id="OEG72975.1"/>
    </source>
</evidence>
<dbReference type="PANTHER" id="PTHR30329:SF20">
    <property type="entry name" value="EXPORTED PROTEIN"/>
    <property type="match status" value="1"/>
</dbReference>
<dbReference type="PROSITE" id="PS51123">
    <property type="entry name" value="OMPA_2"/>
    <property type="match status" value="1"/>
</dbReference>
<keyword evidence="2 3" id="KW-0472">Membrane</keyword>
<evidence type="ECO:0000256" key="2">
    <source>
        <dbReference type="ARBA" id="ARBA00023136"/>
    </source>
</evidence>
<dbReference type="CDD" id="cd07185">
    <property type="entry name" value="OmpA_C-like"/>
    <property type="match status" value="1"/>
</dbReference>
<dbReference type="Pfam" id="PF00691">
    <property type="entry name" value="OmpA"/>
    <property type="match status" value="1"/>
</dbReference>
<dbReference type="SUPFAM" id="SSF103647">
    <property type="entry name" value="TSP type-3 repeat"/>
    <property type="match status" value="1"/>
</dbReference>
<proteinExistence type="predicted"/>
<dbReference type="EMBL" id="MCBT01000046">
    <property type="protein sequence ID" value="OEG72975.1"/>
    <property type="molecule type" value="Genomic_DNA"/>
</dbReference>
<dbReference type="InterPro" id="IPR006664">
    <property type="entry name" value="OMP_bac"/>
</dbReference>
<gene>
    <name evidence="6" type="ORF">BEL05_11480</name>
</gene>
<dbReference type="SUPFAM" id="SSF103088">
    <property type="entry name" value="OmpA-like"/>
    <property type="match status" value="1"/>
</dbReference>
<evidence type="ECO:0000256" key="4">
    <source>
        <dbReference type="SAM" id="SignalP"/>
    </source>
</evidence>
<keyword evidence="4" id="KW-0732">Signal</keyword>
<dbReference type="RefSeq" id="WP_069671982.1">
    <property type="nucleotide sequence ID" value="NZ_BPEU01000012.1"/>
</dbReference>
<dbReference type="InterPro" id="IPR050330">
    <property type="entry name" value="Bact_OuterMem_StrucFunc"/>
</dbReference>
<protein>
    <recommendedName>
        <fullName evidence="5">OmpA-like domain-containing protein</fullName>
    </recommendedName>
</protein>
<accession>A0A1E5IR21</accession>
<evidence type="ECO:0000313" key="7">
    <source>
        <dbReference type="Proteomes" id="UP000095230"/>
    </source>
</evidence>
<dbReference type="InterPro" id="IPR036737">
    <property type="entry name" value="OmpA-like_sf"/>
</dbReference>